<keyword evidence="1" id="KW-0472">Membrane</keyword>
<keyword evidence="1" id="KW-1133">Transmembrane helix</keyword>
<comment type="caution">
    <text evidence="2">The sequence shown here is derived from an EMBL/GenBank/DDBJ whole genome shotgun (WGS) entry which is preliminary data.</text>
</comment>
<evidence type="ECO:0000313" key="3">
    <source>
        <dbReference type="Proteomes" id="UP000663828"/>
    </source>
</evidence>
<name>A0A815X8S0_ADIRI</name>
<feature type="transmembrane region" description="Helical" evidence="1">
    <location>
        <begin position="57"/>
        <end position="78"/>
    </location>
</feature>
<feature type="transmembrane region" description="Helical" evidence="1">
    <location>
        <begin position="509"/>
        <end position="529"/>
    </location>
</feature>
<protein>
    <submittedName>
        <fullName evidence="2">Uncharacterized protein</fullName>
    </submittedName>
</protein>
<evidence type="ECO:0000256" key="1">
    <source>
        <dbReference type="SAM" id="Phobius"/>
    </source>
</evidence>
<dbReference type="Proteomes" id="UP000663828">
    <property type="component" value="Unassembled WGS sequence"/>
</dbReference>
<accession>A0A815X8S0</accession>
<sequence>MNYSSSNSRYTPTTKIQDIIEQLMIEKWNDNISFSLYFSQCKPDICVYTYNIQGDVFYVITTIISLIGGLTTILRMFIPLIVSCIKSKKQPVTNMNISSNSIFNSNRLRQVFNMLKIHFITFNLFKNPNKRSNKQLQKQRLSTRCFIFLIIITLVILLIYTFTENVTQSVTIKNPSISLFNLLRQKYPGTVQCPCSKTLSIEYQNFISIQLRLHSVCSSDFTNPALPWFKIDYPLKLGEAPTFRTQIDDFRHIAGPFFQMLFFYCELSLQTLRSVLLLFNSTNYITPNLVSIEQFRSQTNQFIHQFQESTAQSFISSLNLINNMTHANALVSGLLTDSTQTFDPQYYYTYDGNKFDHIYDYRDQEYNSSGIMCNCQETSYCIQQAVVYDLNTASIYVGCFIAEAVLRSDLRCFFDSAGCLTQLTNALGIMFSTNISSLSNSSLSRYTVNTPLLDIVSNIMVEEWSNVTSYDNYFNECKPSLCAATYVSRGNLVYSITTAIKLIGGLNHVYRFLVPLFVFVTFRVIISYIRQ</sequence>
<proteinExistence type="predicted"/>
<dbReference type="AlphaFoldDB" id="A0A815X8S0"/>
<dbReference type="EMBL" id="CAJNOR010005266">
    <property type="protein sequence ID" value="CAF1554371.1"/>
    <property type="molecule type" value="Genomic_DNA"/>
</dbReference>
<reference evidence="2" key="1">
    <citation type="submission" date="2021-02" db="EMBL/GenBank/DDBJ databases">
        <authorList>
            <person name="Nowell W R."/>
        </authorList>
    </citation>
    <scope>NUCLEOTIDE SEQUENCE</scope>
</reference>
<gene>
    <name evidence="2" type="ORF">XAT740_LOCUS43141</name>
</gene>
<keyword evidence="3" id="KW-1185">Reference proteome</keyword>
<evidence type="ECO:0000313" key="2">
    <source>
        <dbReference type="EMBL" id="CAF1554371.1"/>
    </source>
</evidence>
<feature type="transmembrane region" description="Helical" evidence="1">
    <location>
        <begin position="141"/>
        <end position="162"/>
    </location>
</feature>
<keyword evidence="1" id="KW-0812">Transmembrane</keyword>
<organism evidence="2 3">
    <name type="scientific">Adineta ricciae</name>
    <name type="common">Rotifer</name>
    <dbReference type="NCBI Taxonomy" id="249248"/>
    <lineage>
        <taxon>Eukaryota</taxon>
        <taxon>Metazoa</taxon>
        <taxon>Spiralia</taxon>
        <taxon>Gnathifera</taxon>
        <taxon>Rotifera</taxon>
        <taxon>Eurotatoria</taxon>
        <taxon>Bdelloidea</taxon>
        <taxon>Adinetida</taxon>
        <taxon>Adinetidae</taxon>
        <taxon>Adineta</taxon>
    </lineage>
</organism>